<gene>
    <name evidence="3" type="ORF">GCM10022223_40740</name>
</gene>
<evidence type="ECO:0000313" key="4">
    <source>
        <dbReference type="Proteomes" id="UP001501074"/>
    </source>
</evidence>
<dbReference type="InterPro" id="IPR017517">
    <property type="entry name" value="Maleyloyr_isom"/>
</dbReference>
<dbReference type="PANTHER" id="PTHR40758:SF1">
    <property type="entry name" value="CONSERVED PROTEIN"/>
    <property type="match status" value="1"/>
</dbReference>
<protein>
    <submittedName>
        <fullName evidence="3">Maleylpyruvate isomerase family mycothiol-dependent enzyme</fullName>
    </submittedName>
</protein>
<keyword evidence="3" id="KW-0413">Isomerase</keyword>
<evidence type="ECO:0000259" key="1">
    <source>
        <dbReference type="Pfam" id="PF07398"/>
    </source>
</evidence>
<organism evidence="3 4">
    <name type="scientific">Kineosporia mesophila</name>
    <dbReference type="NCBI Taxonomy" id="566012"/>
    <lineage>
        <taxon>Bacteria</taxon>
        <taxon>Bacillati</taxon>
        <taxon>Actinomycetota</taxon>
        <taxon>Actinomycetes</taxon>
        <taxon>Kineosporiales</taxon>
        <taxon>Kineosporiaceae</taxon>
        <taxon>Kineosporia</taxon>
    </lineage>
</organism>
<dbReference type="InterPro" id="IPR034660">
    <property type="entry name" value="DinB/YfiT-like"/>
</dbReference>
<sequence length="241" mass="27139">METSELRRHLETEYARLRSVIPDAEDLTGITVPSCPEWSFADLVRHVGEVYLHKVDCIRLNARPTQVPDRTGLSPLDVLERGFALLNQTFDEHQPQDPAWTWFAPDQSVGFWIRRMAHETTVHRVDAELAVNDASEIGAELAEDGLDELLAVMLVADIEPHEYRIGRPDIELRSPARSWFVHFEPESLRVSDEGRATTVIQGPASDLELWLYNRAAGANLKYTGDLMGVGVIKDLLTEATQ</sequence>
<dbReference type="InterPro" id="IPR010872">
    <property type="entry name" value="MDMPI_C-term_domain"/>
</dbReference>
<dbReference type="Pfam" id="PF11716">
    <property type="entry name" value="MDMPI_N"/>
    <property type="match status" value="1"/>
</dbReference>
<name>A0ABP6ZUU2_9ACTN</name>
<dbReference type="PANTHER" id="PTHR40758">
    <property type="entry name" value="CONSERVED PROTEIN"/>
    <property type="match status" value="1"/>
</dbReference>
<comment type="caution">
    <text evidence="3">The sequence shown here is derived from an EMBL/GenBank/DDBJ whole genome shotgun (WGS) entry which is preliminary data.</text>
</comment>
<feature type="domain" description="Mycothiol-dependent maleylpyruvate isomerase metal-binding" evidence="2">
    <location>
        <begin position="9"/>
        <end position="127"/>
    </location>
</feature>
<dbReference type="InterPro" id="IPR024344">
    <property type="entry name" value="MDMPI_metal-binding"/>
</dbReference>
<reference evidence="4" key="1">
    <citation type="journal article" date="2019" name="Int. J. Syst. Evol. Microbiol.">
        <title>The Global Catalogue of Microorganisms (GCM) 10K type strain sequencing project: providing services to taxonomists for standard genome sequencing and annotation.</title>
        <authorList>
            <consortium name="The Broad Institute Genomics Platform"/>
            <consortium name="The Broad Institute Genome Sequencing Center for Infectious Disease"/>
            <person name="Wu L."/>
            <person name="Ma J."/>
        </authorList>
    </citation>
    <scope>NUCLEOTIDE SEQUENCE [LARGE SCALE GENOMIC DNA]</scope>
    <source>
        <strain evidence="4">JCM 16902</strain>
    </source>
</reference>
<evidence type="ECO:0000313" key="3">
    <source>
        <dbReference type="EMBL" id="GAA3619745.1"/>
    </source>
</evidence>
<dbReference type="NCBIfam" id="TIGR03083">
    <property type="entry name" value="maleylpyruvate isomerase family mycothiol-dependent enzyme"/>
    <property type="match status" value="1"/>
</dbReference>
<dbReference type="SUPFAM" id="SSF109854">
    <property type="entry name" value="DinB/YfiT-like putative metalloenzymes"/>
    <property type="match status" value="1"/>
</dbReference>
<keyword evidence="4" id="KW-1185">Reference proteome</keyword>
<accession>A0ABP6ZUU2</accession>
<dbReference type="EMBL" id="BAAAZO010000006">
    <property type="protein sequence ID" value="GAA3619745.1"/>
    <property type="molecule type" value="Genomic_DNA"/>
</dbReference>
<dbReference type="GO" id="GO:0016853">
    <property type="term" value="F:isomerase activity"/>
    <property type="evidence" value="ECO:0007669"/>
    <property type="project" value="UniProtKB-KW"/>
</dbReference>
<dbReference type="Pfam" id="PF07398">
    <property type="entry name" value="MDMPI_C"/>
    <property type="match status" value="1"/>
</dbReference>
<feature type="domain" description="MDMPI C-terminal" evidence="1">
    <location>
        <begin position="140"/>
        <end position="226"/>
    </location>
</feature>
<evidence type="ECO:0000259" key="2">
    <source>
        <dbReference type="Pfam" id="PF11716"/>
    </source>
</evidence>
<dbReference type="Proteomes" id="UP001501074">
    <property type="component" value="Unassembled WGS sequence"/>
</dbReference>
<proteinExistence type="predicted"/>
<dbReference type="RefSeq" id="WP_231480968.1">
    <property type="nucleotide sequence ID" value="NZ_BAAAZO010000006.1"/>
</dbReference>